<feature type="region of interest" description="Disordered" evidence="1">
    <location>
        <begin position="61"/>
        <end position="80"/>
    </location>
</feature>
<accession>A0A2V5HFG9</accession>
<dbReference type="Proteomes" id="UP000249829">
    <property type="component" value="Unassembled WGS sequence"/>
</dbReference>
<protein>
    <submittedName>
        <fullName evidence="2">Uncharacterized protein</fullName>
    </submittedName>
</protein>
<feature type="region of interest" description="Disordered" evidence="1">
    <location>
        <begin position="1"/>
        <end position="33"/>
    </location>
</feature>
<evidence type="ECO:0000313" key="2">
    <source>
        <dbReference type="EMBL" id="PYI20574.1"/>
    </source>
</evidence>
<feature type="compositionally biased region" description="Basic and acidic residues" evidence="1">
    <location>
        <begin position="18"/>
        <end position="33"/>
    </location>
</feature>
<gene>
    <name evidence="2" type="ORF">BO99DRAFT_107905</name>
</gene>
<organism evidence="2 3">
    <name type="scientific">Aspergillus violaceofuscus (strain CBS 115571)</name>
    <dbReference type="NCBI Taxonomy" id="1450538"/>
    <lineage>
        <taxon>Eukaryota</taxon>
        <taxon>Fungi</taxon>
        <taxon>Dikarya</taxon>
        <taxon>Ascomycota</taxon>
        <taxon>Pezizomycotina</taxon>
        <taxon>Eurotiomycetes</taxon>
        <taxon>Eurotiomycetidae</taxon>
        <taxon>Eurotiales</taxon>
        <taxon>Aspergillaceae</taxon>
        <taxon>Aspergillus</taxon>
    </lineage>
</organism>
<keyword evidence="3" id="KW-1185">Reference proteome</keyword>
<feature type="compositionally biased region" description="Polar residues" evidence="1">
    <location>
        <begin position="66"/>
        <end position="76"/>
    </location>
</feature>
<dbReference type="AlphaFoldDB" id="A0A2V5HFG9"/>
<evidence type="ECO:0000313" key="3">
    <source>
        <dbReference type="Proteomes" id="UP000249829"/>
    </source>
</evidence>
<sequence length="160" mass="17871">MEVSATEFPRGSLSSRILNRERPGSFPRREPRSAAHVEGWEVRVSMARHWLMAMLSGARPPDATATPWNPHQPRTATKSRRSSCRLATILGKSLSLCHLCHLLRGAVPTTNMTGCFAPHASGGLIDTTRSSMDREIAFWHTYPTEQVCARPRPSKRRPES</sequence>
<evidence type="ECO:0000256" key="1">
    <source>
        <dbReference type="SAM" id="MobiDB-lite"/>
    </source>
</evidence>
<reference evidence="2 3" key="1">
    <citation type="submission" date="2018-02" db="EMBL/GenBank/DDBJ databases">
        <title>The genomes of Aspergillus section Nigri reveals drivers in fungal speciation.</title>
        <authorList>
            <consortium name="DOE Joint Genome Institute"/>
            <person name="Vesth T.C."/>
            <person name="Nybo J."/>
            <person name="Theobald S."/>
            <person name="Brandl J."/>
            <person name="Frisvad J.C."/>
            <person name="Nielsen K.F."/>
            <person name="Lyhne E.K."/>
            <person name="Kogle M.E."/>
            <person name="Kuo A."/>
            <person name="Riley R."/>
            <person name="Clum A."/>
            <person name="Nolan M."/>
            <person name="Lipzen A."/>
            <person name="Salamov A."/>
            <person name="Henrissat B."/>
            <person name="Wiebenga A."/>
            <person name="De vries R.P."/>
            <person name="Grigoriev I.V."/>
            <person name="Mortensen U.H."/>
            <person name="Andersen M.R."/>
            <person name="Baker S.E."/>
        </authorList>
    </citation>
    <scope>NUCLEOTIDE SEQUENCE [LARGE SCALE GENOMIC DNA]</scope>
    <source>
        <strain evidence="2 3">CBS 115571</strain>
    </source>
</reference>
<name>A0A2V5HFG9_ASPV1</name>
<dbReference type="EMBL" id="KZ825124">
    <property type="protein sequence ID" value="PYI20574.1"/>
    <property type="molecule type" value="Genomic_DNA"/>
</dbReference>
<proteinExistence type="predicted"/>